<comment type="caution">
    <text evidence="1">The sequence shown here is derived from an EMBL/GenBank/DDBJ whole genome shotgun (WGS) entry which is preliminary data.</text>
</comment>
<gene>
    <name evidence="1" type="ORF">PPRIM_AZ9-3.1.T0200257</name>
</gene>
<dbReference type="Proteomes" id="UP000688137">
    <property type="component" value="Unassembled WGS sequence"/>
</dbReference>
<sequence length="105" mass="11909">MLFVGIPQQQDVHSLQLGPVHQLHDGQHCSLETQTFLRETYPQFVLEDVKLIQPDIVPGNTSEKFKVLTSNGRVSQNPVVIVQVVGDLQGYEYFEMTIHPISIHE</sequence>
<proteinExistence type="predicted"/>
<name>A0A8S1KJL6_PARPR</name>
<organism evidence="1 2">
    <name type="scientific">Paramecium primaurelia</name>
    <dbReference type="NCBI Taxonomy" id="5886"/>
    <lineage>
        <taxon>Eukaryota</taxon>
        <taxon>Sar</taxon>
        <taxon>Alveolata</taxon>
        <taxon>Ciliophora</taxon>
        <taxon>Intramacronucleata</taxon>
        <taxon>Oligohymenophorea</taxon>
        <taxon>Peniculida</taxon>
        <taxon>Parameciidae</taxon>
        <taxon>Paramecium</taxon>
    </lineage>
</organism>
<keyword evidence="2" id="KW-1185">Reference proteome</keyword>
<reference evidence="1" key="1">
    <citation type="submission" date="2021-01" db="EMBL/GenBank/DDBJ databases">
        <authorList>
            <consortium name="Genoscope - CEA"/>
            <person name="William W."/>
        </authorList>
    </citation>
    <scope>NUCLEOTIDE SEQUENCE</scope>
</reference>
<evidence type="ECO:0000313" key="1">
    <source>
        <dbReference type="EMBL" id="CAD8053296.1"/>
    </source>
</evidence>
<evidence type="ECO:0000313" key="2">
    <source>
        <dbReference type="Proteomes" id="UP000688137"/>
    </source>
</evidence>
<dbReference type="EMBL" id="CAJJDM010000017">
    <property type="protein sequence ID" value="CAD8053296.1"/>
    <property type="molecule type" value="Genomic_DNA"/>
</dbReference>
<accession>A0A8S1KJL6</accession>
<dbReference type="OMA" id="MTIHPIS"/>
<dbReference type="AlphaFoldDB" id="A0A8S1KJL6"/>
<protein>
    <submittedName>
        <fullName evidence="1">Uncharacterized protein</fullName>
    </submittedName>
</protein>